<comment type="caution">
    <text evidence="1">The sequence shown here is derived from an EMBL/GenBank/DDBJ whole genome shotgun (WGS) entry which is preliminary data.</text>
</comment>
<accession>A0AB72Z4X7</accession>
<evidence type="ECO:0000313" key="2">
    <source>
        <dbReference type="Proteomes" id="UP000003457"/>
    </source>
</evidence>
<dbReference type="Proteomes" id="UP000003457">
    <property type="component" value="Unassembled WGS sequence"/>
</dbReference>
<dbReference type="EMBL" id="AEHJ01000022">
    <property type="protein sequence ID" value="EFO77725.1"/>
    <property type="molecule type" value="Genomic_DNA"/>
</dbReference>
<name>A0AB72Z4X7_9BIFI</name>
<gene>
    <name evidence="1" type="ORF">HMPREF9003_2307</name>
</gene>
<sequence>MLAVSRETAASYRWHISENQLPKSTSPSFSMSFMFSL</sequence>
<organism evidence="1 2">
    <name type="scientific">Bifidobacterium dentium JCVIHMP022</name>
    <dbReference type="NCBI Taxonomy" id="553191"/>
    <lineage>
        <taxon>Bacteria</taxon>
        <taxon>Bacillati</taxon>
        <taxon>Actinomycetota</taxon>
        <taxon>Actinomycetes</taxon>
        <taxon>Bifidobacteriales</taxon>
        <taxon>Bifidobacteriaceae</taxon>
        <taxon>Bifidobacterium</taxon>
    </lineage>
</organism>
<reference evidence="1 2" key="1">
    <citation type="submission" date="2010-10" db="EMBL/GenBank/DDBJ databases">
        <authorList>
            <person name="Durkin A.S."/>
            <person name="Madupu R."/>
            <person name="Torralba M."/>
            <person name="Gillis M."/>
            <person name="Methe B."/>
            <person name="Sutton G."/>
            <person name="Nelson K.E."/>
        </authorList>
    </citation>
    <scope>NUCLEOTIDE SEQUENCE [LARGE SCALE GENOMIC DNA]</scope>
    <source>
        <strain evidence="1 2">JCVIHMP022</strain>
    </source>
</reference>
<evidence type="ECO:0000313" key="1">
    <source>
        <dbReference type="EMBL" id="EFO77725.1"/>
    </source>
</evidence>
<dbReference type="AlphaFoldDB" id="A0AB72Z4X7"/>
<proteinExistence type="predicted"/>
<protein>
    <submittedName>
        <fullName evidence="1">Uncharacterized protein</fullName>
    </submittedName>
</protein>